<evidence type="ECO:0000313" key="1">
    <source>
        <dbReference type="EMBL" id="RHZ86206.1"/>
    </source>
</evidence>
<sequence length="326" mass="38388">MASEDKNNSDKENTNNKLHIKEDSRYPIDNKILYKECMNNVTRRSFNYLIIKEGVYSNQPELSIPRKTSRRSQPYKIPSVQRERELKRRGNLIKPAINCTSSTLDKRAKKIATNVQSHFRNDITKIYHQSDAIKLKSIEFSINKTDYQVSYGSKNQLNENNHIRSMIKAVDNGKISRDSYRNLAMTDNHLTREYIISNKRIEITNNMNQIIKLSLINMKEKENLKNIEFEESHIADSEIVQEILDTIGLGVRRSAKDILYYIIPNLQKERILEHVMITFMILNHENYHHNPDYHYTIALYPGTEKYDNIKFILEPFIEELCSLIIF</sequence>
<dbReference type="EMBL" id="PQFF01000050">
    <property type="protein sequence ID" value="RHZ86206.1"/>
    <property type="molecule type" value="Genomic_DNA"/>
</dbReference>
<gene>
    <name evidence="1" type="ORF">Glove_53g55</name>
</gene>
<organism evidence="1 2">
    <name type="scientific">Diversispora epigaea</name>
    <dbReference type="NCBI Taxonomy" id="1348612"/>
    <lineage>
        <taxon>Eukaryota</taxon>
        <taxon>Fungi</taxon>
        <taxon>Fungi incertae sedis</taxon>
        <taxon>Mucoromycota</taxon>
        <taxon>Glomeromycotina</taxon>
        <taxon>Glomeromycetes</taxon>
        <taxon>Diversisporales</taxon>
        <taxon>Diversisporaceae</taxon>
        <taxon>Diversispora</taxon>
    </lineage>
</organism>
<dbReference type="OrthoDB" id="2432050at2759"/>
<dbReference type="Proteomes" id="UP000266861">
    <property type="component" value="Unassembled WGS sequence"/>
</dbReference>
<comment type="caution">
    <text evidence="1">The sequence shown here is derived from an EMBL/GenBank/DDBJ whole genome shotgun (WGS) entry which is preliminary data.</text>
</comment>
<reference evidence="1 2" key="1">
    <citation type="submission" date="2018-08" db="EMBL/GenBank/DDBJ databases">
        <title>Genome and evolution of the arbuscular mycorrhizal fungus Diversispora epigaea (formerly Glomus versiforme) and its bacterial endosymbionts.</title>
        <authorList>
            <person name="Sun X."/>
            <person name="Fei Z."/>
            <person name="Harrison M."/>
        </authorList>
    </citation>
    <scope>NUCLEOTIDE SEQUENCE [LARGE SCALE GENOMIC DNA]</scope>
    <source>
        <strain evidence="1 2">IT104</strain>
    </source>
</reference>
<keyword evidence="2" id="KW-1185">Reference proteome</keyword>
<protein>
    <submittedName>
        <fullName evidence="1">Uncharacterized protein</fullName>
    </submittedName>
</protein>
<dbReference type="AlphaFoldDB" id="A0A397JJN2"/>
<name>A0A397JJN2_9GLOM</name>
<dbReference type="STRING" id="1348612.A0A397JJN2"/>
<accession>A0A397JJN2</accession>
<proteinExistence type="predicted"/>
<evidence type="ECO:0000313" key="2">
    <source>
        <dbReference type="Proteomes" id="UP000266861"/>
    </source>
</evidence>